<dbReference type="InterPro" id="IPR025370">
    <property type="entry name" value="SgrR_HTH_N"/>
</dbReference>
<dbReference type="Pfam" id="PF00496">
    <property type="entry name" value="SBP_bac_5"/>
    <property type="match status" value="1"/>
</dbReference>
<dbReference type="OrthoDB" id="5894719at2"/>
<evidence type="ECO:0000256" key="1">
    <source>
        <dbReference type="ARBA" id="ARBA00023125"/>
    </source>
</evidence>
<dbReference type="AlphaFoldDB" id="A0A1T4TUA9"/>
<dbReference type="PANTHER" id="PTHR30290:SF72">
    <property type="entry name" value="HTH-TYPE TRANSCRIPTIONAL REGULATOR SGRR"/>
    <property type="match status" value="1"/>
</dbReference>
<keyword evidence="1" id="KW-0238">DNA-binding</keyword>
<feature type="domain" description="Transcriptional regulator SgrR N-terminal HTH" evidence="3">
    <location>
        <begin position="5"/>
        <end position="119"/>
    </location>
</feature>
<name>A0A1T4TUA9_9GAMM</name>
<dbReference type="Gene3D" id="3.40.190.10">
    <property type="entry name" value="Periplasmic binding protein-like II"/>
    <property type="match status" value="1"/>
</dbReference>
<dbReference type="CDD" id="cd08507">
    <property type="entry name" value="PBP2_SgrR_like"/>
    <property type="match status" value="1"/>
</dbReference>
<evidence type="ECO:0000313" key="4">
    <source>
        <dbReference type="EMBL" id="SKA44065.1"/>
    </source>
</evidence>
<dbReference type="GO" id="GO:0015833">
    <property type="term" value="P:peptide transport"/>
    <property type="evidence" value="ECO:0007669"/>
    <property type="project" value="TreeGrafter"/>
</dbReference>
<dbReference type="InterPro" id="IPR000914">
    <property type="entry name" value="SBP_5_dom"/>
</dbReference>
<sequence length="570" mass="65692">MSGQRLKLQFQRLYNHFSGDSTETNLQDISEVLFCTRRNVRMVINKMVDKGWVDWQPAVGRGKQSRLIFNNTDSELQLHHVRKLVADGKLEPALAALDNNAEKLVQLIQEQLGISHHQGKQIVRLPYYRSFENITPLKPLRRSEQHLVRQIFSGLTQLKEEKGEEEAVIGDIAHSWEAITPRHWRFYLRPAIRFHDGRLLDSNDIFATFAEVKQLALFAHIDKVLSPFINIIDFHLSQDDYRFPDLLANTCAMIQPANHATLSDYETFPIGTGPYKVTVNDKQRFKLEAFEHYFGFRALSDVVEVWILNNFAACYLQPTLGDKLEQHVHISSRLSMDQGCTFLLLNRISGLAQEPQWLHYFQSRLYSLNVMREMDLTQVGDFNLFNAYGLLPGWIHTQQLPQSVVIPHKKVVTLAYQYEHPIYPYVASLIEKILMKDGIQLNIMELSYEDIVLGQQAENIDIWLNGMSLGSNRCDAILAWLHNFDHIERVMPSCEFKQLQLAISEWRSVANAKFPSDIIGETLSQTGQIIPLFHNWLGVDNNVQLQGMESNLLGWFDFKAVWSKPLISSC</sequence>
<feature type="domain" description="Solute-binding protein family 5" evidence="2">
    <location>
        <begin position="168"/>
        <end position="308"/>
    </location>
</feature>
<dbReference type="RefSeq" id="WP_080175255.1">
    <property type="nucleotide sequence ID" value="NZ_AP024855.1"/>
</dbReference>
<evidence type="ECO:0000313" key="5">
    <source>
        <dbReference type="Proteomes" id="UP000191116"/>
    </source>
</evidence>
<evidence type="ECO:0000259" key="2">
    <source>
        <dbReference type="Pfam" id="PF00496"/>
    </source>
</evidence>
<gene>
    <name evidence="4" type="primary">sgrR</name>
    <name evidence="4" type="ORF">CZ814_02484</name>
</gene>
<dbReference type="Pfam" id="PF12793">
    <property type="entry name" value="SgrR_N"/>
    <property type="match status" value="1"/>
</dbReference>
<evidence type="ECO:0000259" key="3">
    <source>
        <dbReference type="Pfam" id="PF12793"/>
    </source>
</evidence>
<reference evidence="4 5" key="1">
    <citation type="submission" date="2017-02" db="EMBL/GenBank/DDBJ databases">
        <authorList>
            <person name="Peterson S.W."/>
        </authorList>
    </citation>
    <scope>NUCLEOTIDE SEQUENCE [LARGE SCALE GENOMIC DNA]</scope>
    <source>
        <strain evidence="4 5">CECT 9189</strain>
    </source>
</reference>
<proteinExistence type="predicted"/>
<dbReference type="SUPFAM" id="SSF53850">
    <property type="entry name" value="Periplasmic binding protein-like II"/>
    <property type="match status" value="1"/>
</dbReference>
<dbReference type="PANTHER" id="PTHR30290">
    <property type="entry name" value="PERIPLASMIC BINDING COMPONENT OF ABC TRANSPORTER"/>
    <property type="match status" value="1"/>
</dbReference>
<dbReference type="GO" id="GO:0003677">
    <property type="term" value="F:DNA binding"/>
    <property type="evidence" value="ECO:0007669"/>
    <property type="project" value="UniProtKB-KW"/>
</dbReference>
<dbReference type="GO" id="GO:1904680">
    <property type="term" value="F:peptide transmembrane transporter activity"/>
    <property type="evidence" value="ECO:0007669"/>
    <property type="project" value="TreeGrafter"/>
</dbReference>
<accession>A0A1T4TUA9</accession>
<organism evidence="4 5">
    <name type="scientific">Photobacterium toruni</name>
    <dbReference type="NCBI Taxonomy" id="1935446"/>
    <lineage>
        <taxon>Bacteria</taxon>
        <taxon>Pseudomonadati</taxon>
        <taxon>Pseudomonadota</taxon>
        <taxon>Gammaproteobacteria</taxon>
        <taxon>Vibrionales</taxon>
        <taxon>Vibrionaceae</taxon>
        <taxon>Photobacterium</taxon>
    </lineage>
</organism>
<protein>
    <submittedName>
        <fullName evidence="4">HTH-type transcriptional regulator SgrR</fullName>
    </submittedName>
</protein>
<dbReference type="EMBL" id="FUWP01000014">
    <property type="protein sequence ID" value="SKA44065.1"/>
    <property type="molecule type" value="Genomic_DNA"/>
</dbReference>
<dbReference type="InterPro" id="IPR039424">
    <property type="entry name" value="SBP_5"/>
</dbReference>
<dbReference type="Proteomes" id="UP000191116">
    <property type="component" value="Unassembled WGS sequence"/>
</dbReference>